<dbReference type="InterPro" id="IPR051334">
    <property type="entry name" value="SRPK"/>
</dbReference>
<keyword evidence="12" id="KW-1185">Reference proteome</keyword>
<dbReference type="Proteomes" id="UP000562682">
    <property type="component" value="Unassembled WGS sequence"/>
</dbReference>
<dbReference type="EMBL" id="JAAOAK010000027">
    <property type="protein sequence ID" value="KAF5694017.1"/>
    <property type="molecule type" value="Genomic_DNA"/>
</dbReference>
<evidence type="ECO:0000256" key="3">
    <source>
        <dbReference type="ARBA" id="ARBA00022679"/>
    </source>
</evidence>
<evidence type="ECO:0000256" key="9">
    <source>
        <dbReference type="SAM" id="SignalP"/>
    </source>
</evidence>
<evidence type="ECO:0000313" key="12">
    <source>
        <dbReference type="Proteomes" id="UP000562682"/>
    </source>
</evidence>
<feature type="domain" description="Protein kinase" evidence="10">
    <location>
        <begin position="310"/>
        <end position="662"/>
    </location>
</feature>
<dbReference type="PANTHER" id="PTHR47634:SF9">
    <property type="entry name" value="PROTEIN KINASE DOMAIN-CONTAINING PROTEIN-RELATED"/>
    <property type="match status" value="1"/>
</dbReference>
<feature type="chain" id="PRO_5034089494" description="non-specific serine/threonine protein kinase" evidence="9">
    <location>
        <begin position="20"/>
        <end position="682"/>
    </location>
</feature>
<sequence>MHFPTLLAGLTAFSTAITAIPAGKPHVGVAILTVNEPEDSTLPLNVPLGVLTHQKNNKLTELEFVNVYSTVKGVKPPKMDQIRCQMYKDQYGTEPITKDLTAENGVVSKKPIYLGWVLCRVKAQKRGLNIEERIECNHSNFNLATINIVRDLATAIEVSFVDMASDRDSVESTYTSSQKTIYQEHLLREAIEIAFDGPPRSPRVIQRLRLLQRSRLQLLTSLHIFRTHILSLMLCLSFFSFTRRVLPARSSLFDTQFSATHRPYSNVSYKAMSTPSIRYKYIEQVEVLEDYRSGGYQPVQIDDTLHHERYQIVHKLGHGTCSTAWLALDRNSSTYVAVKVGTSDADKDEVGILTKLAMADTYETMIPQVLDSFIVKGPNGSHPCLVMIPARCSLIDTKDASDSGLFQLDVARSLAFQVIKAVAHVHSHGYAHGASLSNLSVDQLYEKFGAPILEPIVRLDGSIEPLPTGVPSHAVLPVWLGLPSDVISLCDAKLLLSDFGVAFRTADKKKCESNAPLVVRPPESYFEPTKPLTFGSDIWSLSCLIFELFAHRSLIDGIIAPQDDITAQQVHLQGIPPAEWWAKWDKRSKWFDSKGQALSNERDIWSWDRRFQQWIQEPRKSEGMETFNSEEAAALLDLLRRMLAWKPENRPQAQQILESGWVKDWALPAYNKTKRASEVAKA</sequence>
<keyword evidence="2" id="KW-0723">Serine/threonine-protein kinase</keyword>
<dbReference type="Pfam" id="PF00069">
    <property type="entry name" value="Pkinase"/>
    <property type="match status" value="1"/>
</dbReference>
<dbReference type="SMART" id="SM00220">
    <property type="entry name" value="S_TKc"/>
    <property type="match status" value="1"/>
</dbReference>
<dbReference type="SUPFAM" id="SSF56112">
    <property type="entry name" value="Protein kinase-like (PK-like)"/>
    <property type="match status" value="1"/>
</dbReference>
<dbReference type="GO" id="GO:0050684">
    <property type="term" value="P:regulation of mRNA processing"/>
    <property type="evidence" value="ECO:0007669"/>
    <property type="project" value="TreeGrafter"/>
</dbReference>
<evidence type="ECO:0000256" key="6">
    <source>
        <dbReference type="ARBA" id="ARBA00022840"/>
    </source>
</evidence>
<comment type="catalytic activity">
    <reaction evidence="7">
        <text>L-threonyl-[protein] + ATP = O-phospho-L-threonyl-[protein] + ADP + H(+)</text>
        <dbReference type="Rhea" id="RHEA:46608"/>
        <dbReference type="Rhea" id="RHEA-COMP:11060"/>
        <dbReference type="Rhea" id="RHEA-COMP:11605"/>
        <dbReference type="ChEBI" id="CHEBI:15378"/>
        <dbReference type="ChEBI" id="CHEBI:30013"/>
        <dbReference type="ChEBI" id="CHEBI:30616"/>
        <dbReference type="ChEBI" id="CHEBI:61977"/>
        <dbReference type="ChEBI" id="CHEBI:456216"/>
        <dbReference type="EC" id="2.7.11.1"/>
    </reaction>
</comment>
<comment type="catalytic activity">
    <reaction evidence="8">
        <text>L-seryl-[protein] + ATP = O-phospho-L-seryl-[protein] + ADP + H(+)</text>
        <dbReference type="Rhea" id="RHEA:17989"/>
        <dbReference type="Rhea" id="RHEA-COMP:9863"/>
        <dbReference type="Rhea" id="RHEA-COMP:11604"/>
        <dbReference type="ChEBI" id="CHEBI:15378"/>
        <dbReference type="ChEBI" id="CHEBI:29999"/>
        <dbReference type="ChEBI" id="CHEBI:30616"/>
        <dbReference type="ChEBI" id="CHEBI:83421"/>
        <dbReference type="ChEBI" id="CHEBI:456216"/>
        <dbReference type="EC" id="2.7.11.1"/>
    </reaction>
</comment>
<evidence type="ECO:0000313" key="11">
    <source>
        <dbReference type="EMBL" id="KAF5694017.1"/>
    </source>
</evidence>
<evidence type="ECO:0000256" key="1">
    <source>
        <dbReference type="ARBA" id="ARBA00012513"/>
    </source>
</evidence>
<evidence type="ECO:0000259" key="10">
    <source>
        <dbReference type="PROSITE" id="PS50011"/>
    </source>
</evidence>
<keyword evidence="5 11" id="KW-0418">Kinase</keyword>
<dbReference type="PROSITE" id="PS50011">
    <property type="entry name" value="PROTEIN_KINASE_DOM"/>
    <property type="match status" value="1"/>
</dbReference>
<dbReference type="GO" id="GO:0005524">
    <property type="term" value="F:ATP binding"/>
    <property type="evidence" value="ECO:0007669"/>
    <property type="project" value="UniProtKB-KW"/>
</dbReference>
<dbReference type="GO" id="GO:0000245">
    <property type="term" value="P:spliceosomal complex assembly"/>
    <property type="evidence" value="ECO:0007669"/>
    <property type="project" value="TreeGrafter"/>
</dbReference>
<evidence type="ECO:0000256" key="7">
    <source>
        <dbReference type="ARBA" id="ARBA00047899"/>
    </source>
</evidence>
<dbReference type="EC" id="2.7.11.1" evidence="1"/>
<accession>A0A8H6CVU4</accession>
<keyword evidence="9" id="KW-0732">Signal</keyword>
<dbReference type="Gene3D" id="3.30.200.20">
    <property type="entry name" value="Phosphorylase Kinase, domain 1"/>
    <property type="match status" value="1"/>
</dbReference>
<dbReference type="InterPro" id="IPR000719">
    <property type="entry name" value="Prot_kinase_dom"/>
</dbReference>
<organism evidence="11 12">
    <name type="scientific">Fusarium denticulatum</name>
    <dbReference type="NCBI Taxonomy" id="48507"/>
    <lineage>
        <taxon>Eukaryota</taxon>
        <taxon>Fungi</taxon>
        <taxon>Dikarya</taxon>
        <taxon>Ascomycota</taxon>
        <taxon>Pezizomycotina</taxon>
        <taxon>Sordariomycetes</taxon>
        <taxon>Hypocreomycetidae</taxon>
        <taxon>Hypocreales</taxon>
        <taxon>Nectriaceae</taxon>
        <taxon>Fusarium</taxon>
        <taxon>Fusarium fujikuroi species complex</taxon>
    </lineage>
</organism>
<evidence type="ECO:0000256" key="8">
    <source>
        <dbReference type="ARBA" id="ARBA00048679"/>
    </source>
</evidence>
<proteinExistence type="predicted"/>
<comment type="caution">
    <text evidence="11">The sequence shown here is derived from an EMBL/GenBank/DDBJ whole genome shotgun (WGS) entry which is preliminary data.</text>
</comment>
<keyword evidence="6" id="KW-0067">ATP-binding</keyword>
<protein>
    <recommendedName>
        <fullName evidence="1">non-specific serine/threonine protein kinase</fullName>
        <ecNumber evidence="1">2.7.11.1</ecNumber>
    </recommendedName>
</protein>
<keyword evidence="3" id="KW-0808">Transferase</keyword>
<dbReference type="InterPro" id="IPR011009">
    <property type="entry name" value="Kinase-like_dom_sf"/>
</dbReference>
<evidence type="ECO:0000256" key="2">
    <source>
        <dbReference type="ARBA" id="ARBA00022527"/>
    </source>
</evidence>
<dbReference type="Gene3D" id="1.10.510.10">
    <property type="entry name" value="Transferase(Phosphotransferase) domain 1"/>
    <property type="match status" value="1"/>
</dbReference>
<keyword evidence="4" id="KW-0547">Nucleotide-binding</keyword>
<dbReference type="GO" id="GO:0004674">
    <property type="term" value="F:protein serine/threonine kinase activity"/>
    <property type="evidence" value="ECO:0007669"/>
    <property type="project" value="UniProtKB-KW"/>
</dbReference>
<feature type="signal peptide" evidence="9">
    <location>
        <begin position="1"/>
        <end position="19"/>
    </location>
</feature>
<dbReference type="AlphaFoldDB" id="A0A8H6CVU4"/>
<evidence type="ECO:0000256" key="4">
    <source>
        <dbReference type="ARBA" id="ARBA00022741"/>
    </source>
</evidence>
<evidence type="ECO:0000256" key="5">
    <source>
        <dbReference type="ARBA" id="ARBA00022777"/>
    </source>
</evidence>
<gene>
    <name evidence="11" type="ORF">FDENT_1321</name>
</gene>
<reference evidence="11 12" key="1">
    <citation type="submission" date="2020-05" db="EMBL/GenBank/DDBJ databases">
        <title>Identification and distribution of gene clusters putatively required for synthesis of sphingolipid metabolism inhibitors in phylogenetically diverse species of the filamentous fungus Fusarium.</title>
        <authorList>
            <person name="Kim H.-S."/>
            <person name="Busman M."/>
            <person name="Brown D.W."/>
            <person name="Divon H."/>
            <person name="Uhlig S."/>
            <person name="Proctor R.H."/>
        </authorList>
    </citation>
    <scope>NUCLEOTIDE SEQUENCE [LARGE SCALE GENOMIC DNA]</scope>
    <source>
        <strain evidence="11 12">NRRL 25311</strain>
    </source>
</reference>
<name>A0A8H6CVU4_9HYPO</name>
<dbReference type="PANTHER" id="PTHR47634">
    <property type="entry name" value="PROTEIN KINASE DOMAIN-CONTAINING PROTEIN-RELATED"/>
    <property type="match status" value="1"/>
</dbReference>